<feature type="compositionally biased region" description="Basic and acidic residues" evidence="1">
    <location>
        <begin position="637"/>
        <end position="647"/>
    </location>
</feature>
<dbReference type="InterPro" id="IPR013887">
    <property type="entry name" value="UPF0592"/>
</dbReference>
<dbReference type="PANTHER" id="PTHR37988">
    <property type="entry name" value="UPF0592 MEMBRANE PROTEIN C7D4.03C"/>
    <property type="match status" value="1"/>
</dbReference>
<accession>A0AAN6I376</accession>
<evidence type="ECO:0000313" key="3">
    <source>
        <dbReference type="Proteomes" id="UP000738402"/>
    </source>
</evidence>
<evidence type="ECO:0000313" key="2">
    <source>
        <dbReference type="EMBL" id="KAG7730508.1"/>
    </source>
</evidence>
<dbReference type="EMBL" id="JAHLUH010000001">
    <property type="protein sequence ID" value="KAG7730508.1"/>
    <property type="molecule type" value="Genomic_DNA"/>
</dbReference>
<name>A0AAN6I376_9ASCO</name>
<dbReference type="AlphaFoldDB" id="A0AAN6I376"/>
<organism evidence="2 3">
    <name type="scientific">Ogataea haglerorum</name>
    <dbReference type="NCBI Taxonomy" id="1937702"/>
    <lineage>
        <taxon>Eukaryota</taxon>
        <taxon>Fungi</taxon>
        <taxon>Dikarya</taxon>
        <taxon>Ascomycota</taxon>
        <taxon>Saccharomycotina</taxon>
        <taxon>Pichiomycetes</taxon>
        <taxon>Pichiales</taxon>
        <taxon>Pichiaceae</taxon>
        <taxon>Ogataea</taxon>
    </lineage>
</organism>
<comment type="caution">
    <text evidence="2">The sequence shown here is derived from an EMBL/GenBank/DDBJ whole genome shotgun (WGS) entry which is preliminary data.</text>
</comment>
<dbReference type="Pfam" id="PF08578">
    <property type="entry name" value="DUF1765"/>
    <property type="match status" value="1"/>
</dbReference>
<feature type="region of interest" description="Disordered" evidence="1">
    <location>
        <begin position="637"/>
        <end position="715"/>
    </location>
</feature>
<feature type="compositionally biased region" description="Low complexity" evidence="1">
    <location>
        <begin position="656"/>
        <end position="698"/>
    </location>
</feature>
<dbReference type="PANTHER" id="PTHR37988:SF1">
    <property type="entry name" value="UPF0592 MEMBRANE PROTEIN C7D4.03C"/>
    <property type="match status" value="1"/>
</dbReference>
<reference evidence="2" key="1">
    <citation type="journal article" date="2021" name="G3 (Bethesda)">
        <title>Genomic diversity, chromosomal rearrangements, and interspecies hybridization in the ogataea polymorpha species complex.</title>
        <authorList>
            <person name="Hanson S.J."/>
            <person name="Cinneide E.O."/>
            <person name="Salzberg L.I."/>
            <person name="Wolfe K.H."/>
            <person name="McGowan J."/>
            <person name="Fitzpatrick D.A."/>
            <person name="Matlin K."/>
        </authorList>
    </citation>
    <scope>NUCLEOTIDE SEQUENCE</scope>
    <source>
        <strain evidence="2">83-405-1</strain>
    </source>
</reference>
<evidence type="ECO:0000256" key="1">
    <source>
        <dbReference type="SAM" id="MobiDB-lite"/>
    </source>
</evidence>
<feature type="compositionally biased region" description="Polar residues" evidence="1">
    <location>
        <begin position="699"/>
        <end position="713"/>
    </location>
</feature>
<proteinExistence type="predicted"/>
<dbReference type="Proteomes" id="UP000738402">
    <property type="component" value="Unassembled WGS sequence"/>
</dbReference>
<gene>
    <name evidence="2" type="ORF">KL933_000303</name>
</gene>
<protein>
    <submittedName>
        <fullName evidence="2">Uncharacterized protein</fullName>
    </submittedName>
</protein>
<sequence length="891" mass="101440">MSRFRASTMESDNLRRLEHALVKFRSYKRNNTFKTNILRLSLLPFLRSTSAPWSAHRLDAVDKASRTEFLELAVVLLSWWKELLTAVKELHQMTSIDRNCYLEAISRIVGRQEWLEISKEPNSEVYKQHNTQLLETFEFCIARLDVKNINLPINAFVGKIFAHAFVKLPDLSRGILFLLNSRVKNFKEYYDLVIREKSPHQCVPGRDKNYFKEVINATLVYFPQHLHPLIKSAEQPRQTRYKLENKVLNSITPPSAKITGISDPRGLWCTRWSSLENVDLFCSFFRHYLTLVSFYVQQTNSLSAQQVYALPGFAYLITHIFEIVDYQIFQAAQRTGNQPTESQVDKLLKLLRDFLANARHEFEPSLRNGVLECFDTVFKLVFYKTTIFQTERIDLCFDIWVRFVRSIDETNSYAVQDLDWKFWTDTIFKILNSEFINGELKALSVLYQIWDYLPSSKPPQADWVSDPSDTLKYNIILYLTGSENWSKFFGHYLPLVRCYYITLMVWKVLGLASLHLSAEGSFADVMTGKKVQAIIQTRLDQSYSCSEKLPVVPTDPLLNKKLAIVSAGLRDDPSKRDVVRSHPYEILDDAVYTCANLSMDNSTTSLSSSTSYASTTSMTSKRSKLASHWVSKFFKKKDSDEDSKQSESPKIPPPTAASGQSAFSSQSSLLPPSTSSLTLSSKSSSPSILSSATTYSSPQSPLSSVEFIDTSSEPDNRQKLPVELLMRPPELGKPIYKFQLVVNENKIHNSLKQLQNFNVTKFNKEASRCYNTRPKLPGLGLDIAGGSICSDDDMDMDSQDSRSLDFQFRSTMPVDTAELALQPLPFKATYTNAIYEYNNIAHEFEQFVRQRLNAASGTSTPTDAALYLFSDSLAVSIPVLLSEAPEKPNAY</sequence>